<gene>
    <name evidence="1" type="ordered locus">Os01g0742100</name>
</gene>
<protein>
    <submittedName>
        <fullName evidence="1">Os01g0742100 protein</fullName>
    </submittedName>
</protein>
<evidence type="ECO:0000313" key="1">
    <source>
        <dbReference type="EMBL" id="BAF06124.1"/>
    </source>
</evidence>
<dbReference type="Gramene" id="Os01t0742100-01">
    <property type="protein sequence ID" value="Os01t0742100-01"/>
    <property type="gene ID" value="Os01g0742100"/>
</dbReference>
<name>A0A0N7KDQ6_ORYSJ</name>
<sequence length="127" mass="13844">MRRGEDAAARSGRGWDLVRPEWSIARGGGSRVLDEAGAEGVLGGARHPFDKMPQRADDDDAWKVTVLQFASSLATNSSNGTRASFFLYSHTVRPSSPTAGHRLAHQNSERGEKGLLYFVDPFKTTVL</sequence>
<organism evidence="1 2">
    <name type="scientific">Oryza sativa subsp. japonica</name>
    <name type="common">Rice</name>
    <dbReference type="NCBI Taxonomy" id="39947"/>
    <lineage>
        <taxon>Eukaryota</taxon>
        <taxon>Viridiplantae</taxon>
        <taxon>Streptophyta</taxon>
        <taxon>Embryophyta</taxon>
        <taxon>Tracheophyta</taxon>
        <taxon>Spermatophyta</taxon>
        <taxon>Magnoliopsida</taxon>
        <taxon>Liliopsida</taxon>
        <taxon>Poales</taxon>
        <taxon>Poaceae</taxon>
        <taxon>BOP clade</taxon>
        <taxon>Oryzoideae</taxon>
        <taxon>Oryzeae</taxon>
        <taxon>Oryzinae</taxon>
        <taxon>Oryza</taxon>
        <taxon>Oryza sativa</taxon>
    </lineage>
</organism>
<reference evidence="1 2" key="1">
    <citation type="journal article" date="2005" name="Nature">
        <title>The map-based sequence of the rice genome.</title>
        <authorList>
            <consortium name="International rice genome sequencing project (IRGSP)"/>
            <person name="Matsumoto T."/>
            <person name="Wu J."/>
            <person name="Kanamori H."/>
            <person name="Katayose Y."/>
            <person name="Fujisawa M."/>
            <person name="Namiki N."/>
            <person name="Mizuno H."/>
            <person name="Yamamoto K."/>
            <person name="Antonio B.A."/>
            <person name="Baba T."/>
            <person name="Sakata K."/>
            <person name="Nagamura Y."/>
            <person name="Aoki H."/>
            <person name="Arikawa K."/>
            <person name="Arita K."/>
            <person name="Bito T."/>
            <person name="Chiden Y."/>
            <person name="Fujitsuka N."/>
            <person name="Fukunaka R."/>
            <person name="Hamada M."/>
            <person name="Harada C."/>
            <person name="Hayashi A."/>
            <person name="Hijishita S."/>
            <person name="Honda M."/>
            <person name="Hosokawa S."/>
            <person name="Ichikawa Y."/>
            <person name="Idonuma A."/>
            <person name="Iijima M."/>
            <person name="Ikeda M."/>
            <person name="Ikeno M."/>
            <person name="Ito K."/>
            <person name="Ito S."/>
            <person name="Ito T."/>
            <person name="Ito Y."/>
            <person name="Ito Y."/>
            <person name="Iwabuchi A."/>
            <person name="Kamiya K."/>
            <person name="Karasawa W."/>
            <person name="Kurita K."/>
            <person name="Katagiri S."/>
            <person name="Kikuta A."/>
            <person name="Kobayashi H."/>
            <person name="Kobayashi N."/>
            <person name="Machita K."/>
            <person name="Maehara T."/>
            <person name="Masukawa M."/>
            <person name="Mizubayashi T."/>
            <person name="Mukai Y."/>
            <person name="Nagasaki H."/>
            <person name="Nagata Y."/>
            <person name="Naito S."/>
            <person name="Nakashima M."/>
            <person name="Nakama Y."/>
            <person name="Nakamichi Y."/>
            <person name="Nakamura M."/>
            <person name="Meguro A."/>
            <person name="Negishi M."/>
            <person name="Ohta I."/>
            <person name="Ohta T."/>
            <person name="Okamoto M."/>
            <person name="Ono N."/>
            <person name="Saji S."/>
            <person name="Sakaguchi M."/>
            <person name="Sakai K."/>
            <person name="Shibata M."/>
            <person name="Shimokawa T."/>
            <person name="Song J."/>
            <person name="Takazaki Y."/>
            <person name="Terasawa K."/>
            <person name="Tsugane M."/>
            <person name="Tsuji K."/>
            <person name="Ueda S."/>
            <person name="Waki K."/>
            <person name="Yamagata H."/>
            <person name="Yamamoto M."/>
            <person name="Yamamoto S."/>
            <person name="Yamane H."/>
            <person name="Yoshiki S."/>
            <person name="Yoshihara R."/>
            <person name="Yukawa K."/>
            <person name="Zhong H."/>
            <person name="Yano M."/>
            <person name="Yuan Q."/>
            <person name="Ouyang S."/>
            <person name="Liu J."/>
            <person name="Jones K.M."/>
            <person name="Gansberger K."/>
            <person name="Moffat K."/>
            <person name="Hill J."/>
            <person name="Bera J."/>
            <person name="Fadrosh D."/>
            <person name="Jin S."/>
            <person name="Johri S."/>
            <person name="Kim M."/>
            <person name="Overton L."/>
            <person name="Reardon M."/>
            <person name="Tsitrin T."/>
            <person name="Vuong H."/>
            <person name="Weaver B."/>
            <person name="Ciecko A."/>
            <person name="Tallon L."/>
            <person name="Jackson J."/>
            <person name="Pai G."/>
            <person name="Aken S.V."/>
            <person name="Utterback T."/>
            <person name="Reidmuller S."/>
            <person name="Feldblyum T."/>
            <person name="Hsiao J."/>
            <person name="Zismann V."/>
            <person name="Iobst S."/>
            <person name="de Vazeille A.R."/>
            <person name="Buell C.R."/>
            <person name="Ying K."/>
            <person name="Li Y."/>
            <person name="Lu T."/>
            <person name="Huang Y."/>
            <person name="Zhao Q."/>
            <person name="Feng Q."/>
            <person name="Zhang L."/>
            <person name="Zhu J."/>
            <person name="Weng Q."/>
            <person name="Mu J."/>
            <person name="Lu Y."/>
            <person name="Fan D."/>
            <person name="Liu Y."/>
            <person name="Guan J."/>
            <person name="Zhang Y."/>
            <person name="Yu S."/>
            <person name="Liu X."/>
            <person name="Zhang Y."/>
            <person name="Hong G."/>
            <person name="Han B."/>
            <person name="Choisne N."/>
            <person name="Demange N."/>
            <person name="Orjeda G."/>
            <person name="Samain S."/>
            <person name="Cattolico L."/>
            <person name="Pelletier E."/>
            <person name="Couloux A."/>
            <person name="Segurens B."/>
            <person name="Wincker P."/>
            <person name="D'Hont A."/>
            <person name="Scarpelli C."/>
            <person name="Weissenbach J."/>
            <person name="Salanoubat M."/>
            <person name="Quetier F."/>
            <person name="Yu Y."/>
            <person name="Kim H.R."/>
            <person name="Rambo T."/>
            <person name="Currie J."/>
            <person name="Collura K."/>
            <person name="Luo M."/>
            <person name="Yang T."/>
            <person name="Ammiraju J.S.S."/>
            <person name="Engler F."/>
            <person name="Soderlund C."/>
            <person name="Wing R.A."/>
            <person name="Palmer L.E."/>
            <person name="de la Bastide M."/>
            <person name="Spiegel L."/>
            <person name="Nascimento L."/>
            <person name="Zutavern T."/>
            <person name="O'Shaughnessy A."/>
            <person name="Dike S."/>
            <person name="Dedhia N."/>
            <person name="Preston R."/>
            <person name="Balija V."/>
            <person name="McCombie W.R."/>
            <person name="Chow T."/>
            <person name="Chen H."/>
            <person name="Chung M."/>
            <person name="Chen C."/>
            <person name="Shaw J."/>
            <person name="Wu H."/>
            <person name="Hsiao K."/>
            <person name="Chao Y."/>
            <person name="Chu M."/>
            <person name="Cheng C."/>
            <person name="Hour A."/>
            <person name="Lee P."/>
            <person name="Lin S."/>
            <person name="Lin Y."/>
            <person name="Liou J."/>
            <person name="Liu S."/>
            <person name="Hsing Y."/>
            <person name="Raghuvanshi S."/>
            <person name="Mohanty A."/>
            <person name="Bharti A.K."/>
            <person name="Gaur A."/>
            <person name="Gupta V."/>
            <person name="Kumar D."/>
            <person name="Ravi V."/>
            <person name="Vij S."/>
            <person name="Kapur A."/>
            <person name="Khurana P."/>
            <person name="Khurana P."/>
            <person name="Khurana J.P."/>
            <person name="Tyagi A.K."/>
            <person name="Gaikwad K."/>
            <person name="Singh A."/>
            <person name="Dalal V."/>
            <person name="Srivastava S."/>
            <person name="Dixit A."/>
            <person name="Pal A.K."/>
            <person name="Ghazi I.A."/>
            <person name="Yadav M."/>
            <person name="Pandit A."/>
            <person name="Bhargava A."/>
            <person name="Sureshbabu K."/>
            <person name="Batra K."/>
            <person name="Sharma T.R."/>
            <person name="Mohapatra T."/>
            <person name="Singh N.K."/>
            <person name="Messing J."/>
            <person name="Nelson A.B."/>
            <person name="Fuks G."/>
            <person name="Kavchok S."/>
            <person name="Keizer G."/>
            <person name="Linton E."/>
            <person name="Llaca V."/>
            <person name="Song R."/>
            <person name="Tanyolac B."/>
            <person name="Young S."/>
            <person name="Ho-Il K."/>
            <person name="Hahn J.H."/>
            <person name="Sangsakoo G."/>
            <person name="Vanavichit A."/>
            <person name="de Mattos Luiz.A.T."/>
            <person name="Zimmer P.D."/>
            <person name="Malone G."/>
            <person name="Dellagostin O."/>
            <person name="de Oliveira A.C."/>
            <person name="Bevan M."/>
            <person name="Bancroft I."/>
            <person name="Minx P."/>
            <person name="Cordum H."/>
            <person name="Wilson R."/>
            <person name="Cheng Z."/>
            <person name="Jin W."/>
            <person name="Jiang J."/>
            <person name="Leong S.A."/>
            <person name="Iwama H."/>
            <person name="Gojobori T."/>
            <person name="Itoh T."/>
            <person name="Niimura Y."/>
            <person name="Fujii Y."/>
            <person name="Habara T."/>
            <person name="Sakai H."/>
            <person name="Sato Y."/>
            <person name="Wilson G."/>
            <person name="Kumar K."/>
            <person name="McCouch S."/>
            <person name="Juretic N."/>
            <person name="Hoen D."/>
            <person name="Wright S."/>
            <person name="Bruskiewich R."/>
            <person name="Bureau T."/>
            <person name="Miyao A."/>
            <person name="Hirochika H."/>
            <person name="Nishikawa T."/>
            <person name="Kadowaki K."/>
            <person name="Sugiura M."/>
            <person name="Burr B."/>
            <person name="Sasaki T."/>
        </authorList>
    </citation>
    <scope>NUCLEOTIDE SEQUENCE [LARGE SCALE GENOMIC DNA]</scope>
    <source>
        <strain evidence="2">cv. Nipponbare</strain>
    </source>
</reference>
<accession>A0A0N7KDQ6</accession>
<reference evidence="2" key="2">
    <citation type="journal article" date="2008" name="Nucleic Acids Res.">
        <title>The rice annotation project database (RAP-DB): 2008 update.</title>
        <authorList>
            <consortium name="The rice annotation project (RAP)"/>
        </authorList>
    </citation>
    <scope>GENOME REANNOTATION</scope>
    <source>
        <strain evidence="2">cv. Nipponbare</strain>
    </source>
</reference>
<dbReference type="EMBL" id="AP008207">
    <property type="protein sequence ID" value="BAF06124.1"/>
    <property type="molecule type" value="Genomic_DNA"/>
</dbReference>
<evidence type="ECO:0000313" key="2">
    <source>
        <dbReference type="Proteomes" id="UP000000763"/>
    </source>
</evidence>
<dbReference type="Proteomes" id="UP000000763">
    <property type="component" value="Chromosome 1"/>
</dbReference>
<dbReference type="AlphaFoldDB" id="A0A0N7KDQ6"/>
<proteinExistence type="predicted"/>
<dbReference type="KEGG" id="dosa:Os01g0742100"/>